<keyword evidence="1" id="KW-0489">Methyltransferase</keyword>
<accession>A0A8S5N4N9</accession>
<sequence length="243" mass="27574">MPARAQGRHARPDRGIVQVQQIRILQAVMDALEQYIRDHTSPEEELLHELDRETNLRVIQPRMLSGHIQGRLLEMLVRMLRPRRVLEIGTFTGYSALCMAAELEGEAELHTVEVEDELEELAQSFFDRSAHGSRIRLHIGSALDIAPGLGGVFDLVFIDGDKREYPDYYRMLMGDDGGCPLVRSGSVLIADNILWSGKVVQPIAHNDRHTQAVVEFNRMVREDPRVENVIVPLRDGLNLIRIK</sequence>
<keyword evidence="2" id="KW-0808">Transferase</keyword>
<proteinExistence type="predicted"/>
<evidence type="ECO:0000256" key="2">
    <source>
        <dbReference type="ARBA" id="ARBA00022679"/>
    </source>
</evidence>
<dbReference type="SUPFAM" id="SSF53335">
    <property type="entry name" value="S-adenosyl-L-methionine-dependent methyltransferases"/>
    <property type="match status" value="1"/>
</dbReference>
<dbReference type="InterPro" id="IPR029063">
    <property type="entry name" value="SAM-dependent_MTases_sf"/>
</dbReference>
<evidence type="ECO:0000256" key="1">
    <source>
        <dbReference type="ARBA" id="ARBA00022603"/>
    </source>
</evidence>
<evidence type="ECO:0000313" key="4">
    <source>
        <dbReference type="EMBL" id="DAD89226.1"/>
    </source>
</evidence>
<dbReference type="GO" id="GO:0032259">
    <property type="term" value="P:methylation"/>
    <property type="evidence" value="ECO:0007669"/>
    <property type="project" value="UniProtKB-KW"/>
</dbReference>
<dbReference type="EMBL" id="BK015056">
    <property type="protein sequence ID" value="DAD89226.1"/>
    <property type="molecule type" value="Genomic_DNA"/>
</dbReference>
<organism evidence="4">
    <name type="scientific">Microviridae sp. ctNWS1</name>
    <dbReference type="NCBI Taxonomy" id="2826733"/>
    <lineage>
        <taxon>Viruses</taxon>
        <taxon>Monodnaviria</taxon>
        <taxon>Sangervirae</taxon>
        <taxon>Phixviricota</taxon>
        <taxon>Malgrandaviricetes</taxon>
        <taxon>Petitvirales</taxon>
        <taxon>Microviridae</taxon>
    </lineage>
</organism>
<dbReference type="Gene3D" id="3.40.50.150">
    <property type="entry name" value="Vaccinia Virus protein VP39"/>
    <property type="match status" value="1"/>
</dbReference>
<dbReference type="InterPro" id="IPR050362">
    <property type="entry name" value="Cation-dep_OMT"/>
</dbReference>
<dbReference type="GO" id="GO:0008171">
    <property type="term" value="F:O-methyltransferase activity"/>
    <property type="evidence" value="ECO:0007669"/>
    <property type="project" value="InterPro"/>
</dbReference>
<evidence type="ECO:0000256" key="3">
    <source>
        <dbReference type="ARBA" id="ARBA00022691"/>
    </source>
</evidence>
<dbReference type="PANTHER" id="PTHR10509:SF14">
    <property type="entry name" value="CAFFEOYL-COA O-METHYLTRANSFERASE 3-RELATED"/>
    <property type="match status" value="1"/>
</dbReference>
<dbReference type="PANTHER" id="PTHR10509">
    <property type="entry name" value="O-METHYLTRANSFERASE-RELATED"/>
    <property type="match status" value="1"/>
</dbReference>
<protein>
    <submittedName>
        <fullName evidence="4">Putative O-methyltransferase</fullName>
    </submittedName>
</protein>
<dbReference type="InterPro" id="IPR002935">
    <property type="entry name" value="SAM_O-MeTrfase"/>
</dbReference>
<keyword evidence="3" id="KW-0949">S-adenosyl-L-methionine</keyword>
<dbReference type="PROSITE" id="PS51682">
    <property type="entry name" value="SAM_OMT_I"/>
    <property type="match status" value="1"/>
</dbReference>
<dbReference type="GO" id="GO:0008757">
    <property type="term" value="F:S-adenosylmethionine-dependent methyltransferase activity"/>
    <property type="evidence" value="ECO:0007669"/>
    <property type="project" value="TreeGrafter"/>
</dbReference>
<name>A0A8S5N4N9_9VIRU</name>
<reference evidence="4" key="1">
    <citation type="journal article" date="2021" name="Proc. Natl. Acad. Sci. U.S.A.">
        <title>A Catalog of Tens of Thousands of Viruses from Human Metagenomes Reveals Hidden Associations with Chronic Diseases.</title>
        <authorList>
            <person name="Tisza M.J."/>
            <person name="Buck C.B."/>
        </authorList>
    </citation>
    <scope>NUCLEOTIDE SEQUENCE</scope>
    <source>
        <strain evidence="4">CtNWS1</strain>
    </source>
</reference>
<dbReference type="Pfam" id="PF01596">
    <property type="entry name" value="Methyltransf_3"/>
    <property type="match status" value="1"/>
</dbReference>